<protein>
    <submittedName>
        <fullName evidence="2">Uncharacterized protein</fullName>
    </submittedName>
</protein>
<reference evidence="2" key="1">
    <citation type="submission" date="2020-07" db="EMBL/GenBank/DDBJ databases">
        <authorList>
            <person name="Ferguson B K."/>
        </authorList>
    </citation>
    <scope>NUCLEOTIDE SEQUENCE</scope>
    <source>
        <strain evidence="2">L06</strain>
    </source>
</reference>
<evidence type="ECO:0000256" key="1">
    <source>
        <dbReference type="SAM" id="MobiDB-lite"/>
    </source>
</evidence>
<evidence type="ECO:0000313" key="2">
    <source>
        <dbReference type="EMBL" id="CAD1571137.1"/>
    </source>
</evidence>
<dbReference type="EMBL" id="CADCXW020000333">
    <property type="protein sequence ID" value="CAD1571137.1"/>
    <property type="molecule type" value="Genomic_DNA"/>
</dbReference>
<feature type="compositionally biased region" description="Basic and acidic residues" evidence="1">
    <location>
        <begin position="66"/>
        <end position="78"/>
    </location>
</feature>
<name>A0A6V7L8C5_9HYME</name>
<feature type="region of interest" description="Disordered" evidence="1">
    <location>
        <begin position="66"/>
        <end position="90"/>
    </location>
</feature>
<gene>
    <name evidence="2" type="ORF">BBRV_LOCUS96582</name>
</gene>
<organism evidence="2">
    <name type="scientific">Bracon brevicornis</name>
    <dbReference type="NCBI Taxonomy" id="1563983"/>
    <lineage>
        <taxon>Eukaryota</taxon>
        <taxon>Metazoa</taxon>
        <taxon>Ecdysozoa</taxon>
        <taxon>Arthropoda</taxon>
        <taxon>Hexapoda</taxon>
        <taxon>Insecta</taxon>
        <taxon>Pterygota</taxon>
        <taxon>Neoptera</taxon>
        <taxon>Endopterygota</taxon>
        <taxon>Hymenoptera</taxon>
        <taxon>Apocrita</taxon>
        <taxon>Ichneumonoidea</taxon>
        <taxon>Braconidae</taxon>
        <taxon>Braconinae</taxon>
        <taxon>Bracon</taxon>
    </lineage>
</organism>
<accession>A0A6V7L8C5</accession>
<dbReference type="AlphaFoldDB" id="A0A6V7L8C5"/>
<proteinExistence type="predicted"/>
<sequence>MPGRKGHRGGRRKGLRKLLAVYRFGEAPPKSDERKRYWSSKTNRFVNLTKKRSDVSPVKPTVIRTNREDLKRPTRGELKSLPNRNSQTSLSTKPRIISDINLSKSFVKVVKLSPSAIRSALKSQSPLKTPIVREGENQGVPPKDYSTIKETPIHTSKNSHLSLPILEDPIEEKILRGHKVPRPSPNVASIPATLKTPFRRTPRLTGDLFVNLSGTRPIKRRILPLTNTALLKLISKPRTEGAFN</sequence>